<dbReference type="Proteomes" id="UP000324767">
    <property type="component" value="Unassembled WGS sequence"/>
</dbReference>
<proteinExistence type="predicted"/>
<sequence>MSGNSSSLCFYDCSDDGLANATFYAYPDISGIGATVGFTGTAYITETIFIVFYIVSFEPATTGKPNPIDLGFLTAFRKVLKKLYRSLSSKEWVTPDNVRSQEWQQALNQCVLTLSDLQILTGIGNPCQWICAATMRPLGISLADHRVSCVVLIFDSPNHPNVPTPLLARPTGNTGVYAVCFFKALAFAKEEHLSPLLSGPDLGASMVISITILSVSFIAKVVKMHDTASLWVMRRTRTFFGNRYKSMLKILRNRAQLSTVKRNERTTSSLKVGLKVGLCWILFSILMIGYRLALAVFLIVRAVLDLCDSMLWEILWLIFGIGWGSVHLLEFRAAIVEAADNNWTFGQGFPVLLLASPLVSIWELVYDAWHRKK</sequence>
<keyword evidence="1" id="KW-0472">Membrane</keyword>
<dbReference type="AlphaFoldDB" id="A0A5M8PSU1"/>
<keyword evidence="1" id="KW-0812">Transmembrane</keyword>
<accession>A0A5M8PSU1</accession>
<reference evidence="2 3" key="1">
    <citation type="submission" date="2019-09" db="EMBL/GenBank/DDBJ databases">
        <title>The hologenome of the rock-dwelling lichen Lasallia pustulata.</title>
        <authorList>
            <person name="Greshake Tzovaras B."/>
            <person name="Segers F."/>
            <person name="Bicker A."/>
            <person name="Dal Grande F."/>
            <person name="Otte J."/>
            <person name="Hankeln T."/>
            <person name="Schmitt I."/>
            <person name="Ebersberger I."/>
        </authorList>
    </citation>
    <scope>NUCLEOTIDE SEQUENCE [LARGE SCALE GENOMIC DNA]</scope>
    <source>
        <strain evidence="2">A1-1</strain>
    </source>
</reference>
<dbReference type="EMBL" id="VXIT01000007">
    <property type="protein sequence ID" value="KAA6411661.1"/>
    <property type="molecule type" value="Genomic_DNA"/>
</dbReference>
<dbReference type="PANTHER" id="PTHR37577">
    <property type="entry name" value="INTEGRAL MEMBRANE PROTEIN"/>
    <property type="match status" value="1"/>
</dbReference>
<gene>
    <name evidence="2" type="ORF">FRX48_04942</name>
</gene>
<name>A0A5M8PSU1_9LECA</name>
<dbReference type="OrthoDB" id="5427664at2759"/>
<protein>
    <submittedName>
        <fullName evidence="2">Uncharacterized protein</fullName>
    </submittedName>
</protein>
<evidence type="ECO:0000313" key="3">
    <source>
        <dbReference type="Proteomes" id="UP000324767"/>
    </source>
</evidence>
<feature type="transmembrane region" description="Helical" evidence="1">
    <location>
        <begin position="349"/>
        <end position="369"/>
    </location>
</feature>
<feature type="transmembrane region" description="Helical" evidence="1">
    <location>
        <begin position="280"/>
        <end position="304"/>
    </location>
</feature>
<organism evidence="2 3">
    <name type="scientific">Lasallia pustulata</name>
    <dbReference type="NCBI Taxonomy" id="136370"/>
    <lineage>
        <taxon>Eukaryota</taxon>
        <taxon>Fungi</taxon>
        <taxon>Dikarya</taxon>
        <taxon>Ascomycota</taxon>
        <taxon>Pezizomycotina</taxon>
        <taxon>Lecanoromycetes</taxon>
        <taxon>OSLEUM clade</taxon>
        <taxon>Umbilicariomycetidae</taxon>
        <taxon>Umbilicariales</taxon>
        <taxon>Umbilicariaceae</taxon>
        <taxon>Lasallia</taxon>
    </lineage>
</organism>
<evidence type="ECO:0000256" key="1">
    <source>
        <dbReference type="SAM" id="Phobius"/>
    </source>
</evidence>
<dbReference type="InterPro" id="IPR053018">
    <property type="entry name" value="Elsinochrome_Biosynth-Asso"/>
</dbReference>
<comment type="caution">
    <text evidence="2">The sequence shown here is derived from an EMBL/GenBank/DDBJ whole genome shotgun (WGS) entry which is preliminary data.</text>
</comment>
<keyword evidence="1" id="KW-1133">Transmembrane helix</keyword>
<feature type="transmembrane region" description="Helical" evidence="1">
    <location>
        <begin position="311"/>
        <end position="329"/>
    </location>
</feature>
<dbReference type="PANTHER" id="PTHR37577:SF1">
    <property type="entry name" value="INTEGRAL MEMBRANE PROTEIN"/>
    <property type="match status" value="1"/>
</dbReference>
<evidence type="ECO:0000313" key="2">
    <source>
        <dbReference type="EMBL" id="KAA6411661.1"/>
    </source>
</evidence>